<evidence type="ECO:0008006" key="3">
    <source>
        <dbReference type="Google" id="ProtNLM"/>
    </source>
</evidence>
<protein>
    <recommendedName>
        <fullName evidence="3">DUF674 family protein</fullName>
    </recommendedName>
</protein>
<dbReference type="PANTHER" id="PTHR33103">
    <property type="entry name" value="OS01G0153900 PROTEIN"/>
    <property type="match status" value="1"/>
</dbReference>
<organism evidence="1 2">
    <name type="scientific">Flemingia macrophylla</name>
    <dbReference type="NCBI Taxonomy" id="520843"/>
    <lineage>
        <taxon>Eukaryota</taxon>
        <taxon>Viridiplantae</taxon>
        <taxon>Streptophyta</taxon>
        <taxon>Embryophyta</taxon>
        <taxon>Tracheophyta</taxon>
        <taxon>Spermatophyta</taxon>
        <taxon>Magnoliopsida</taxon>
        <taxon>eudicotyledons</taxon>
        <taxon>Gunneridae</taxon>
        <taxon>Pentapetalae</taxon>
        <taxon>rosids</taxon>
        <taxon>fabids</taxon>
        <taxon>Fabales</taxon>
        <taxon>Fabaceae</taxon>
        <taxon>Papilionoideae</taxon>
        <taxon>50 kb inversion clade</taxon>
        <taxon>NPAAA clade</taxon>
        <taxon>indigoferoid/millettioid clade</taxon>
        <taxon>Phaseoleae</taxon>
        <taxon>Flemingia</taxon>
    </lineage>
</organism>
<accession>A0ABD1MK22</accession>
<proteinExistence type="predicted"/>
<dbReference type="InterPro" id="IPR007750">
    <property type="entry name" value="DUF674"/>
</dbReference>
<evidence type="ECO:0000313" key="1">
    <source>
        <dbReference type="EMBL" id="KAL2336061.1"/>
    </source>
</evidence>
<dbReference type="EMBL" id="JBGMDY010000004">
    <property type="protein sequence ID" value="KAL2336061.1"/>
    <property type="molecule type" value="Genomic_DNA"/>
</dbReference>
<keyword evidence="2" id="KW-1185">Reference proteome</keyword>
<dbReference type="PANTHER" id="PTHR33103:SF93">
    <property type="entry name" value="DUF674 FAMILY PROTEIN"/>
    <property type="match status" value="1"/>
</dbReference>
<dbReference type="Pfam" id="PF05056">
    <property type="entry name" value="DUF674"/>
    <property type="match status" value="1"/>
</dbReference>
<dbReference type="AlphaFoldDB" id="A0ABD1MK22"/>
<comment type="caution">
    <text evidence="1">The sequence shown here is derived from an EMBL/GenBank/DDBJ whole genome shotgun (WGS) entry which is preliminary data.</text>
</comment>
<gene>
    <name evidence="1" type="ORF">Fmac_010507</name>
</gene>
<evidence type="ECO:0000313" key="2">
    <source>
        <dbReference type="Proteomes" id="UP001603857"/>
    </source>
</evidence>
<sequence length="481" mass="53742">MATNEEVTVTMTYWVDDKQERVVMAEASGEFVDILFSFLTLPLGTITRLQSDNKFPGQLEIGCINNLYESVKDLSPDVFRSNMCQKMLLSPRNPLEGYCQRLKLKVDDTPPTKHFVCPTCSTGSNLWVSTFEGATCSCRKLMDKETELLEEGSKEGESGVFVRGNAMFLICDDLTILPGSPGNAVLPLRNYQLDAQPMEVQVDKNRILHILKQALTSQTPLTDVFLNPNQTSVRKTTPFYPFSRYTGSSNNFKGSVEIKVIMSKSENKIKFAETDGDFVDFLVSFLTISLGSILHLMNGRVSLGSIQNLYASVKNLDSSCFIGSSKKLLLNPGVAPQFGCKSIQVSALQEVPKYWYGVKSGTNSDEKKISKIRNMLRDPEEMKLFEPRCCDIDGARERAIGFMKRPCIFVVSDDLKVKTTANGRTTTTNATTSATNATTNTTSSIQYLRQQIQNNYKGTEPVDGFFDTRYRFFDTESILPD</sequence>
<reference evidence="1 2" key="1">
    <citation type="submission" date="2024-08" db="EMBL/GenBank/DDBJ databases">
        <title>Insights into the chromosomal genome structure of Flemingia macrophylla.</title>
        <authorList>
            <person name="Ding Y."/>
            <person name="Zhao Y."/>
            <person name="Bi W."/>
            <person name="Wu M."/>
            <person name="Zhao G."/>
            <person name="Gong Y."/>
            <person name="Li W."/>
            <person name="Zhang P."/>
        </authorList>
    </citation>
    <scope>NUCLEOTIDE SEQUENCE [LARGE SCALE GENOMIC DNA]</scope>
    <source>
        <strain evidence="1">DYQJB</strain>
        <tissue evidence="1">Leaf</tissue>
    </source>
</reference>
<name>A0ABD1MK22_9FABA</name>
<dbReference type="Proteomes" id="UP001603857">
    <property type="component" value="Unassembled WGS sequence"/>
</dbReference>